<name>A0A511MTD5_9NOCA</name>
<feature type="compositionally biased region" description="Basic and acidic residues" evidence="1">
    <location>
        <begin position="40"/>
        <end position="51"/>
    </location>
</feature>
<accession>A0A511MTD5</accession>
<dbReference type="AlphaFoldDB" id="A0A511MTD5"/>
<reference evidence="2 3" key="1">
    <citation type="submission" date="2019-07" db="EMBL/GenBank/DDBJ databases">
        <title>Whole genome shotgun sequence of Nocardia ninae NBRC 108245.</title>
        <authorList>
            <person name="Hosoyama A."/>
            <person name="Uohara A."/>
            <person name="Ohji S."/>
            <person name="Ichikawa N."/>
        </authorList>
    </citation>
    <scope>NUCLEOTIDE SEQUENCE [LARGE SCALE GENOMIC DNA]</scope>
    <source>
        <strain evidence="2 3">NBRC 108245</strain>
    </source>
</reference>
<evidence type="ECO:0000256" key="1">
    <source>
        <dbReference type="SAM" id="MobiDB-lite"/>
    </source>
</evidence>
<dbReference type="EMBL" id="BJXA01000117">
    <property type="protein sequence ID" value="GEM43834.1"/>
    <property type="molecule type" value="Genomic_DNA"/>
</dbReference>
<proteinExistence type="predicted"/>
<evidence type="ECO:0000313" key="3">
    <source>
        <dbReference type="Proteomes" id="UP000321424"/>
    </source>
</evidence>
<dbReference type="Proteomes" id="UP000321424">
    <property type="component" value="Unassembled WGS sequence"/>
</dbReference>
<evidence type="ECO:0000313" key="2">
    <source>
        <dbReference type="EMBL" id="GEM43834.1"/>
    </source>
</evidence>
<keyword evidence="3" id="KW-1185">Reference proteome</keyword>
<organism evidence="2 3">
    <name type="scientific">Nocardia ninae NBRC 108245</name>
    <dbReference type="NCBI Taxonomy" id="1210091"/>
    <lineage>
        <taxon>Bacteria</taxon>
        <taxon>Bacillati</taxon>
        <taxon>Actinomycetota</taxon>
        <taxon>Actinomycetes</taxon>
        <taxon>Mycobacteriales</taxon>
        <taxon>Nocardiaceae</taxon>
        <taxon>Nocardia</taxon>
    </lineage>
</organism>
<protein>
    <submittedName>
        <fullName evidence="2">Uncharacterized protein</fullName>
    </submittedName>
</protein>
<dbReference type="RefSeq" id="WP_147143139.1">
    <property type="nucleotide sequence ID" value="NZ_BJXA01000117.1"/>
</dbReference>
<comment type="caution">
    <text evidence="2">The sequence shown here is derived from an EMBL/GenBank/DDBJ whole genome shotgun (WGS) entry which is preliminary data.</text>
</comment>
<sequence length="68" mass="7773">MSADVTGVGWNRTVVGRVVVGMTVEKEFRPRLSPAPRCEAGPDRDRGRQKPRVDIDWLEYFREEGRGQ</sequence>
<gene>
    <name evidence="2" type="ORF">NN4_83530</name>
</gene>
<feature type="region of interest" description="Disordered" evidence="1">
    <location>
        <begin position="32"/>
        <end position="51"/>
    </location>
</feature>